<evidence type="ECO:0000256" key="5">
    <source>
        <dbReference type="SAM" id="Phobius"/>
    </source>
</evidence>
<evidence type="ECO:0000313" key="7">
    <source>
        <dbReference type="EMBL" id="MBM4567450.1"/>
    </source>
</evidence>
<dbReference type="Proteomes" id="UP000738270">
    <property type="component" value="Unassembled WGS sequence"/>
</dbReference>
<dbReference type="Proteomes" id="UP000808906">
    <property type="component" value="Unassembled WGS sequence"/>
</dbReference>
<comment type="caution">
    <text evidence="11">The sequence shown here is derived from an EMBL/GenBank/DDBJ whole genome shotgun (WGS) entry which is preliminary data.</text>
</comment>
<dbReference type="RefSeq" id="WP_005518888.1">
    <property type="nucleotide sequence ID" value="NZ_AP024187.1"/>
</dbReference>
<dbReference type="AlphaFoldDB" id="A0A9Q2UX74"/>
<keyword evidence="4 5" id="KW-0472">Membrane</keyword>
<feature type="transmembrane region" description="Helical" evidence="5">
    <location>
        <begin position="46"/>
        <end position="66"/>
    </location>
</feature>
<evidence type="ECO:0000256" key="1">
    <source>
        <dbReference type="ARBA" id="ARBA00004141"/>
    </source>
</evidence>
<evidence type="ECO:0000313" key="9">
    <source>
        <dbReference type="EMBL" id="MBM4716207.1"/>
    </source>
</evidence>
<dbReference type="InterPro" id="IPR009908">
    <property type="entry name" value="Methylamine_util_MauE"/>
</dbReference>
<evidence type="ECO:0000313" key="8">
    <source>
        <dbReference type="EMBL" id="MBM4628329.1"/>
    </source>
</evidence>
<dbReference type="EMBL" id="WVDC01000014">
    <property type="protein sequence ID" value="NKW43976.1"/>
    <property type="molecule type" value="Genomic_DNA"/>
</dbReference>
<dbReference type="GO" id="GO:0030416">
    <property type="term" value="P:methylamine metabolic process"/>
    <property type="evidence" value="ECO:0007669"/>
    <property type="project" value="InterPro"/>
</dbReference>
<accession>A0A9Q2UX74</accession>
<feature type="transmembrane region" description="Helical" evidence="5">
    <location>
        <begin position="73"/>
        <end position="94"/>
    </location>
</feature>
<evidence type="ECO:0000313" key="17">
    <source>
        <dbReference type="Proteomes" id="UP000605618"/>
    </source>
</evidence>
<evidence type="ECO:0000313" key="15">
    <source>
        <dbReference type="EMBL" id="ORM26168.1"/>
    </source>
</evidence>
<dbReference type="Proteomes" id="UP000605618">
    <property type="component" value="Unassembled WGS sequence"/>
</dbReference>
<comment type="subcellular location">
    <subcellularLocation>
        <location evidence="1">Membrane</location>
        <topology evidence="1">Multi-pass membrane protein</topology>
    </subcellularLocation>
</comment>
<feature type="domain" description="Methylamine utilisation protein MauE" evidence="6">
    <location>
        <begin position="4"/>
        <end position="136"/>
    </location>
</feature>
<evidence type="ECO:0000256" key="3">
    <source>
        <dbReference type="ARBA" id="ARBA00022989"/>
    </source>
</evidence>
<dbReference type="GO" id="GO:0016020">
    <property type="term" value="C:membrane"/>
    <property type="evidence" value="ECO:0007669"/>
    <property type="project" value="UniProtKB-SubCell"/>
</dbReference>
<keyword evidence="2 5" id="KW-0812">Transmembrane</keyword>
<proteinExistence type="predicted"/>
<evidence type="ECO:0000256" key="2">
    <source>
        <dbReference type="ARBA" id="ARBA00022692"/>
    </source>
</evidence>
<evidence type="ECO:0000259" key="6">
    <source>
        <dbReference type="Pfam" id="PF07291"/>
    </source>
</evidence>
<organism evidence="11 17">
    <name type="scientific">Rhodococcus hoagii</name>
    <name type="common">Corynebacterium equii</name>
    <dbReference type="NCBI Taxonomy" id="43767"/>
    <lineage>
        <taxon>Bacteria</taxon>
        <taxon>Bacillati</taxon>
        <taxon>Actinomycetota</taxon>
        <taxon>Actinomycetes</taxon>
        <taxon>Mycobacteriales</taxon>
        <taxon>Nocardiaceae</taxon>
        <taxon>Prescottella</taxon>
    </lineage>
</organism>
<dbReference type="EMBL" id="WUXR01000012">
    <property type="protein sequence ID" value="MBM4567450.1"/>
    <property type="molecule type" value="Genomic_DNA"/>
</dbReference>
<evidence type="ECO:0000313" key="16">
    <source>
        <dbReference type="Proteomes" id="UP000193518"/>
    </source>
</evidence>
<dbReference type="Proteomes" id="UP000608063">
    <property type="component" value="Unassembled WGS sequence"/>
</dbReference>
<dbReference type="EMBL" id="WUYC01000004">
    <property type="protein sequence ID" value="MBM4716207.1"/>
    <property type="molecule type" value="Genomic_DNA"/>
</dbReference>
<dbReference type="Proteomes" id="UP000193518">
    <property type="component" value="Unassembled WGS sequence"/>
</dbReference>
<evidence type="ECO:0000313" key="12">
    <source>
        <dbReference type="EMBL" id="NKS29130.1"/>
    </source>
</evidence>
<dbReference type="Proteomes" id="UP000603463">
    <property type="component" value="Unassembled WGS sequence"/>
</dbReference>
<evidence type="ECO:0000313" key="14">
    <source>
        <dbReference type="EMBL" id="NKW43976.1"/>
    </source>
</evidence>
<dbReference type="Proteomes" id="UP000706122">
    <property type="component" value="Unassembled WGS sequence"/>
</dbReference>
<dbReference type="EMBL" id="WVBC01000030">
    <property type="protein sequence ID" value="NKT78171.1"/>
    <property type="molecule type" value="Genomic_DNA"/>
</dbReference>
<dbReference type="Pfam" id="PF07291">
    <property type="entry name" value="MauE"/>
    <property type="match status" value="1"/>
</dbReference>
<dbReference type="EMBL" id="WUXD01000037">
    <property type="protein sequence ID" value="MBM4628329.1"/>
    <property type="molecule type" value="Genomic_DNA"/>
</dbReference>
<sequence length="162" mass="17264">MWIRIVSLLARLGLAAVWLISGWIKFIDPTQTVVAVRAYQLLPEDLVRPVAYTMPMLEIALGLFLVIGLGVRLTAIVSAAALLVLIGVIISVWARGLSIDCGCFGGGGAADVDGWDYAREIARDVGFLALAVWLVVFPRSPFALGPRSRGSFSVPAQAAVAE</sequence>
<protein>
    <submittedName>
        <fullName evidence="11">DoxX family membrane protein</fullName>
    </submittedName>
    <submittedName>
        <fullName evidence="15">DoxX family protein</fullName>
    </submittedName>
</protein>
<reference evidence="7" key="2">
    <citation type="submission" date="2019-11" db="EMBL/GenBank/DDBJ databases">
        <title>Spread of Macrolides and rifampicin resistant Rhodococcus equi in clinical isolates in the USA.</title>
        <authorList>
            <person name="Alvarez-Narvaez S."/>
            <person name="Huber L."/>
            <person name="Cohen N.D."/>
            <person name="Slovis N."/>
            <person name="Greiter M."/>
            <person name="Giguere S."/>
            <person name="Hart K."/>
        </authorList>
    </citation>
    <scope>NUCLEOTIDE SEQUENCE</scope>
    <source>
        <strain evidence="7">Lh_17</strain>
        <strain evidence="8">Lh_38</strain>
        <strain evidence="9">Lh_5</strain>
    </source>
</reference>
<reference evidence="15 16" key="1">
    <citation type="journal article" date="2016" name="Genome Biol. Evol.">
        <title>Pangenome and Phylogenomic Analysis of the Pathogenic Actinobacterium Rhodococcus equi.</title>
        <authorList>
            <person name="Anastasi E."/>
            <person name="MacArthur I."/>
            <person name="Scortti M."/>
            <person name="Alvarez S."/>
            <person name="Giguere S."/>
            <person name="Vazquez-Boland J.A."/>
        </authorList>
    </citation>
    <scope>NUCLEOTIDE SEQUENCE [LARGE SCALE GENOMIC DNA]</scope>
    <source>
        <strain evidence="15 16">PAM1271</strain>
    </source>
</reference>
<evidence type="ECO:0000313" key="11">
    <source>
        <dbReference type="EMBL" id="NKS29128.1"/>
    </source>
</evidence>
<dbReference type="EMBL" id="WUYZ01000056">
    <property type="protein sequence ID" value="NKS29128.1"/>
    <property type="molecule type" value="Genomic_DNA"/>
</dbReference>
<evidence type="ECO:0000313" key="10">
    <source>
        <dbReference type="EMBL" id="NKS25904.1"/>
    </source>
</evidence>
<reference evidence="11" key="3">
    <citation type="journal article" date="2020" name="Environ. Microbiol.">
        <title>The novel and transferable erm(51) gene confers Macrolides, Lincosamides, and Streptogramins B (MLSB) resistance to clonal Rhodococcus equi in the environment.</title>
        <authorList>
            <person name="Huber L."/>
            <person name="Giguere S."/>
            <person name="Slovis N.M."/>
            <person name="Alvarez-Narvaez S."/>
            <person name="Hart K.A."/>
            <person name="Greiter M."/>
            <person name="Morris E.R.A."/>
            <person name="Cohen N.D."/>
        </authorList>
    </citation>
    <scope>NUCLEOTIDE SEQUENCE</scope>
    <source>
        <strain evidence="13">Lh_116_1</strain>
        <strain evidence="11">Lh_141_1</strain>
        <strain evidence="14">Lh_16_1</strain>
    </source>
</reference>
<name>A0A9Q2UX74_RHOHA</name>
<keyword evidence="3 5" id="KW-1133">Transmembrane helix</keyword>
<evidence type="ECO:0000313" key="13">
    <source>
        <dbReference type="EMBL" id="NKT78171.1"/>
    </source>
</evidence>
<dbReference type="EMBL" id="WUYZ01000001">
    <property type="protein sequence ID" value="NKS25904.1"/>
    <property type="molecule type" value="Genomic_DNA"/>
</dbReference>
<dbReference type="EMBL" id="LWIC01000005">
    <property type="protein sequence ID" value="ORM26168.1"/>
    <property type="molecule type" value="Genomic_DNA"/>
</dbReference>
<gene>
    <name evidence="15" type="ORF">A5N68_13040</name>
    <name evidence="7" type="ORF">GS441_19100</name>
    <name evidence="8" type="ORF">GS453_16335</name>
    <name evidence="10" type="ORF">GS505_08670</name>
    <name evidence="11" type="ORF">GS505_26560</name>
    <name evidence="12" type="ORF">GS505_26595</name>
    <name evidence="9" type="ORF">GS551_18790</name>
    <name evidence="13" type="ORF">GS882_08650</name>
    <name evidence="14" type="ORF">GS947_20970</name>
</gene>
<evidence type="ECO:0000256" key="4">
    <source>
        <dbReference type="ARBA" id="ARBA00023136"/>
    </source>
</evidence>
<dbReference type="EMBL" id="WUYZ01000057">
    <property type="protein sequence ID" value="NKS29130.1"/>
    <property type="molecule type" value="Genomic_DNA"/>
</dbReference>
<dbReference type="GeneID" id="57578887"/>